<keyword evidence="2" id="KW-0812">Transmembrane</keyword>
<name>N9FHH7_9GAMM</name>
<dbReference type="PATRIC" id="fig|1217649.3.peg.2282"/>
<comment type="caution">
    <text evidence="3">The sequence shown here is derived from an EMBL/GenBank/DDBJ whole genome shotgun (WGS) entry which is preliminary data.</text>
</comment>
<dbReference type="SUPFAM" id="SSF111369">
    <property type="entry name" value="HlyD-like secretion proteins"/>
    <property type="match status" value="1"/>
</dbReference>
<dbReference type="OrthoDB" id="9793801at2"/>
<gene>
    <name evidence="3" type="ORF">F934_02349</name>
</gene>
<dbReference type="Proteomes" id="UP000018417">
    <property type="component" value="Unassembled WGS sequence"/>
</dbReference>
<dbReference type="EMBL" id="APQK01000013">
    <property type="protein sequence ID" value="ENW04304.1"/>
    <property type="molecule type" value="Genomic_DNA"/>
</dbReference>
<feature type="compositionally biased region" description="Basic and acidic residues" evidence="1">
    <location>
        <begin position="10"/>
        <end position="26"/>
    </location>
</feature>
<dbReference type="Gene3D" id="2.40.30.170">
    <property type="match status" value="1"/>
</dbReference>
<feature type="compositionally biased region" description="Polar residues" evidence="1">
    <location>
        <begin position="41"/>
        <end position="55"/>
    </location>
</feature>
<reference evidence="3 4" key="1">
    <citation type="submission" date="2013-02" db="EMBL/GenBank/DDBJ databases">
        <title>The Genome Sequence of Acinetobacter beijerinckii ANC 3835.</title>
        <authorList>
            <consortium name="The Broad Institute Genome Sequencing Platform"/>
            <consortium name="The Broad Institute Genome Sequencing Center for Infectious Disease"/>
            <person name="Cerqueira G."/>
            <person name="Feldgarden M."/>
            <person name="Courvalin P."/>
            <person name="Perichon B."/>
            <person name="Grillot-Courvalin C."/>
            <person name="Clermont D."/>
            <person name="Rocha E."/>
            <person name="Yoon E.-J."/>
            <person name="Nemec A."/>
            <person name="Walker B."/>
            <person name="Young S.K."/>
            <person name="Zeng Q."/>
            <person name="Gargeya S."/>
            <person name="Fitzgerald M."/>
            <person name="Haas B."/>
            <person name="Abouelleil A."/>
            <person name="Alvarado L."/>
            <person name="Arachchi H.M."/>
            <person name="Berlin A.M."/>
            <person name="Chapman S.B."/>
            <person name="Dewar J."/>
            <person name="Goldberg J."/>
            <person name="Griggs A."/>
            <person name="Gujja S."/>
            <person name="Hansen M."/>
            <person name="Howarth C."/>
            <person name="Imamovic A."/>
            <person name="Larimer J."/>
            <person name="McCowan C."/>
            <person name="Murphy C."/>
            <person name="Neiman D."/>
            <person name="Pearson M."/>
            <person name="Priest M."/>
            <person name="Roberts A."/>
            <person name="Saif S."/>
            <person name="Shea T."/>
            <person name="Sisk P."/>
            <person name="Sykes S."/>
            <person name="Wortman J."/>
            <person name="Nusbaum C."/>
            <person name="Birren B."/>
        </authorList>
    </citation>
    <scope>NUCLEOTIDE SEQUENCE [LARGE SCALE GENOMIC DNA]</scope>
    <source>
        <strain evidence="3 4">ANC 3835</strain>
    </source>
</reference>
<dbReference type="HOGENOM" id="CLU_018816_6_1_6"/>
<evidence type="ECO:0000256" key="2">
    <source>
        <dbReference type="SAM" id="Phobius"/>
    </source>
</evidence>
<dbReference type="Gene3D" id="2.40.50.100">
    <property type="match status" value="2"/>
</dbReference>
<evidence type="ECO:0000256" key="1">
    <source>
        <dbReference type="SAM" id="MobiDB-lite"/>
    </source>
</evidence>
<dbReference type="PANTHER" id="PTHR30438">
    <property type="entry name" value="36 KDA ANTIGEN-RELATED"/>
    <property type="match status" value="1"/>
</dbReference>
<evidence type="ECO:0000313" key="4">
    <source>
        <dbReference type="Proteomes" id="UP000018417"/>
    </source>
</evidence>
<proteinExistence type="predicted"/>
<keyword evidence="2" id="KW-1133">Transmembrane helix</keyword>
<organism evidence="3 4">
    <name type="scientific">Acinetobacter beijerinckii ANC 3835</name>
    <dbReference type="NCBI Taxonomy" id="1217649"/>
    <lineage>
        <taxon>Bacteria</taxon>
        <taxon>Pseudomonadati</taxon>
        <taxon>Pseudomonadota</taxon>
        <taxon>Gammaproteobacteria</taxon>
        <taxon>Moraxellales</taxon>
        <taxon>Moraxellaceae</taxon>
        <taxon>Acinetobacter</taxon>
    </lineage>
</organism>
<keyword evidence="2" id="KW-0472">Membrane</keyword>
<dbReference type="RefSeq" id="WP_005055036.1">
    <property type="nucleotide sequence ID" value="NZ_KB849759.1"/>
</dbReference>
<evidence type="ECO:0000313" key="3">
    <source>
        <dbReference type="EMBL" id="ENW04304.1"/>
    </source>
</evidence>
<dbReference type="AlphaFoldDB" id="N9FHH7"/>
<sequence>MSQNQSSSNSERDKDQSVDNQEKDNQSEQAMSSDKAEETEQSSAMSQPQDQQKQPPNRGKLKLIIFVIIILVLGLIAYGLWKAYLPKTIELQGRVEAETVHISTKVPSRIEEFYITDGQPVKKGQALVRFISPELEAKKEQAQAALQSAMAFQSTVYRGSQQENIETLYANWQAMKTQADLAATTYKRGENLYQQGVISRQRRDEMLAAQTSARETSEAAYQQYARAKRGSTKQQKSTADAQVAIAQAAVKEANALTAETKLYSPTDGTVSKTYGKPTELVATGVPVVSIIEDRDLWVSLNIREDLYDSVYKTKTLEGFIPALNQKAQFKIKKIDAEGDFATIKSTRQTGGYDIRSFKFHLTPEQSISDLKVGMSVLFKIEEAK</sequence>
<dbReference type="Gene3D" id="1.10.287.470">
    <property type="entry name" value="Helix hairpin bin"/>
    <property type="match status" value="2"/>
</dbReference>
<dbReference type="PANTHER" id="PTHR30438:SF1">
    <property type="entry name" value="36 KDA ANTIGEN"/>
    <property type="match status" value="1"/>
</dbReference>
<accession>N9FHH7</accession>
<feature type="transmembrane region" description="Helical" evidence="2">
    <location>
        <begin position="63"/>
        <end position="81"/>
    </location>
</feature>
<protein>
    <submittedName>
        <fullName evidence="3">Uncharacterized protein</fullName>
    </submittedName>
</protein>
<feature type="region of interest" description="Disordered" evidence="1">
    <location>
        <begin position="1"/>
        <end position="56"/>
    </location>
</feature>